<dbReference type="EMBL" id="BAABJQ010000014">
    <property type="protein sequence ID" value="GAA5190831.1"/>
    <property type="molecule type" value="Genomic_DNA"/>
</dbReference>
<reference evidence="2" key="1">
    <citation type="journal article" date="2019" name="Int. J. Syst. Evol. Microbiol.">
        <title>The Global Catalogue of Microorganisms (GCM) 10K type strain sequencing project: providing services to taxonomists for standard genome sequencing and annotation.</title>
        <authorList>
            <consortium name="The Broad Institute Genomics Platform"/>
            <consortium name="The Broad Institute Genome Sequencing Center for Infectious Disease"/>
            <person name="Wu L."/>
            <person name="Ma J."/>
        </authorList>
    </citation>
    <scope>NUCLEOTIDE SEQUENCE [LARGE SCALE GENOMIC DNA]</scope>
    <source>
        <strain evidence="2">JCM 18304</strain>
    </source>
</reference>
<keyword evidence="2" id="KW-1185">Reference proteome</keyword>
<dbReference type="InterPro" id="IPR006059">
    <property type="entry name" value="SBP"/>
</dbReference>
<dbReference type="Pfam" id="PF01547">
    <property type="entry name" value="SBP_bac_1"/>
    <property type="match status" value="1"/>
</dbReference>
<dbReference type="Gene3D" id="3.40.190.10">
    <property type="entry name" value="Periplasmic binding protein-like II"/>
    <property type="match status" value="1"/>
</dbReference>
<dbReference type="CDD" id="cd13585">
    <property type="entry name" value="PBP2_TMBP_like"/>
    <property type="match status" value="1"/>
</dbReference>
<dbReference type="InterPro" id="IPR050490">
    <property type="entry name" value="Bact_solute-bd_prot1"/>
</dbReference>
<accession>A0ABP9S362</accession>
<gene>
    <name evidence="1" type="ORF">GCM10023322_46880</name>
</gene>
<dbReference type="Proteomes" id="UP001501570">
    <property type="component" value="Unassembled WGS sequence"/>
</dbReference>
<evidence type="ECO:0000313" key="1">
    <source>
        <dbReference type="EMBL" id="GAA5190831.1"/>
    </source>
</evidence>
<proteinExistence type="predicted"/>
<sequence>MALTASLALAACGNGGSDAAANPSNIVAKDDGAKLTLWVRAGNEAVTDAVVDAYNKSHKNQIAITHVPADQYVAKFAAAAQSGSLPDILTSDIVFQAQIVKTGSVLDLTSLLKQSGAFGHLAPAHEQASTAGGEVYGVPYNTDTSLYLYNKDLFTKAGLDPNKPPTTWDGIVQAADAITKLGGGNKGFYLSGDAPGSLAYDVTPLIWAQGQQVVKPDGSFDLNNTATQKALGFLQELDKHGDIPESSKTDTGDGFFSVFASGKIGIALAGGNGVNTATVGTKPKFNFGLAPIPGPTDGQWATFSGGDTAGISKTTKHADEAWDFINWLSSLSTSNDVYLNLPAMPPRTDATVPASLGDQFTVPANLIKKGETYVSPHYNDVIASAQGPWLQMIQSVVFDGADPAAATKTAQSAADSITQ</sequence>
<dbReference type="PANTHER" id="PTHR43649">
    <property type="entry name" value="ARABINOSE-BINDING PROTEIN-RELATED"/>
    <property type="match status" value="1"/>
</dbReference>
<organism evidence="1 2">
    <name type="scientific">Rugosimonospora acidiphila</name>
    <dbReference type="NCBI Taxonomy" id="556531"/>
    <lineage>
        <taxon>Bacteria</taxon>
        <taxon>Bacillati</taxon>
        <taxon>Actinomycetota</taxon>
        <taxon>Actinomycetes</taxon>
        <taxon>Micromonosporales</taxon>
        <taxon>Micromonosporaceae</taxon>
        <taxon>Rugosimonospora</taxon>
    </lineage>
</organism>
<protein>
    <submittedName>
        <fullName evidence="1">Sugar ABC transporter substrate-binding protein</fullName>
    </submittedName>
</protein>
<dbReference type="PANTHER" id="PTHR43649:SF12">
    <property type="entry name" value="DIACETYLCHITOBIOSE BINDING PROTEIN DASA"/>
    <property type="match status" value="1"/>
</dbReference>
<comment type="caution">
    <text evidence="1">The sequence shown here is derived from an EMBL/GenBank/DDBJ whole genome shotgun (WGS) entry which is preliminary data.</text>
</comment>
<evidence type="ECO:0000313" key="2">
    <source>
        <dbReference type="Proteomes" id="UP001501570"/>
    </source>
</evidence>
<name>A0ABP9S362_9ACTN</name>
<dbReference type="SUPFAM" id="SSF53850">
    <property type="entry name" value="Periplasmic binding protein-like II"/>
    <property type="match status" value="1"/>
</dbReference>